<dbReference type="HAMAP" id="MF_01396">
    <property type="entry name" value="ATP_synth_c_bact"/>
    <property type="match status" value="1"/>
</dbReference>
<dbReference type="GO" id="GO:0045259">
    <property type="term" value="C:proton-transporting ATP synthase complex"/>
    <property type="evidence" value="ECO:0007669"/>
    <property type="project" value="UniProtKB-KW"/>
</dbReference>
<feature type="transmembrane region" description="Helical" evidence="6">
    <location>
        <begin position="6"/>
        <end position="24"/>
    </location>
</feature>
<dbReference type="PRINTS" id="PR00124">
    <property type="entry name" value="ATPASEC"/>
</dbReference>
<dbReference type="CDD" id="cd18121">
    <property type="entry name" value="ATP-synt_Fo_c"/>
    <property type="match status" value="1"/>
</dbReference>
<evidence type="ECO:0000313" key="8">
    <source>
        <dbReference type="EMBL" id="HIS82746.1"/>
    </source>
</evidence>
<dbReference type="Gene3D" id="1.20.20.10">
    <property type="entry name" value="F1F0 ATP synthase subunit C"/>
    <property type="match status" value="1"/>
</dbReference>
<dbReference type="InterPro" id="IPR038662">
    <property type="entry name" value="ATP_synth_F0_csu_sf"/>
</dbReference>
<feature type="domain" description="V-ATPase proteolipid subunit C-like" evidence="7">
    <location>
        <begin position="4"/>
        <end position="65"/>
    </location>
</feature>
<evidence type="ECO:0000259" key="7">
    <source>
        <dbReference type="Pfam" id="PF00137"/>
    </source>
</evidence>
<evidence type="ECO:0000256" key="3">
    <source>
        <dbReference type="ARBA" id="ARBA00022692"/>
    </source>
</evidence>
<keyword evidence="6" id="KW-0446">Lipid-binding</keyword>
<organism evidence="8 9">
    <name type="scientific">Candidatus Scatenecus faecavium</name>
    <dbReference type="NCBI Taxonomy" id="2840915"/>
    <lineage>
        <taxon>Bacteria</taxon>
        <taxon>Candidatus Scatenecus</taxon>
    </lineage>
</organism>
<dbReference type="EMBL" id="DVJO01000086">
    <property type="protein sequence ID" value="HIS82746.1"/>
    <property type="molecule type" value="Genomic_DNA"/>
</dbReference>
<keyword evidence="5 6" id="KW-0472">Membrane</keyword>
<comment type="similarity">
    <text evidence="2 6">Belongs to the ATPase C chain family.</text>
</comment>
<dbReference type="InterPro" id="IPR035921">
    <property type="entry name" value="F/V-ATP_Csub_sf"/>
</dbReference>
<dbReference type="InterPro" id="IPR002379">
    <property type="entry name" value="ATPase_proteolipid_c-like_dom"/>
</dbReference>
<evidence type="ECO:0000256" key="2">
    <source>
        <dbReference type="ARBA" id="ARBA00006704"/>
    </source>
</evidence>
<dbReference type="GO" id="GO:0033177">
    <property type="term" value="C:proton-transporting two-sector ATPase complex, proton-transporting domain"/>
    <property type="evidence" value="ECO:0007669"/>
    <property type="project" value="InterPro"/>
</dbReference>
<dbReference type="AlphaFoldDB" id="A0A9D1K3P8"/>
<evidence type="ECO:0000256" key="4">
    <source>
        <dbReference type="ARBA" id="ARBA00022989"/>
    </source>
</evidence>
<comment type="function">
    <text evidence="6">F(1)F(0) ATP synthase produces ATP from ADP in the presence of a proton or sodium gradient. F-type ATPases consist of two structural domains, F(1) containing the extramembraneous catalytic core and F(0) containing the membrane proton channel, linked together by a central stalk and a peripheral stalk. During catalysis, ATP synthesis in the catalytic domain of F(1) is coupled via a rotary mechanism of the central stalk subunits to proton translocation.</text>
</comment>
<reference evidence="8" key="1">
    <citation type="submission" date="2020-10" db="EMBL/GenBank/DDBJ databases">
        <authorList>
            <person name="Gilroy R."/>
        </authorList>
    </citation>
    <scope>NUCLEOTIDE SEQUENCE</scope>
    <source>
        <strain evidence="8">CHK152-2994</strain>
    </source>
</reference>
<comment type="subcellular location">
    <subcellularLocation>
        <location evidence="6">Cell membrane</location>
        <topology evidence="6">Multi-pass membrane protein</topology>
    </subcellularLocation>
    <subcellularLocation>
        <location evidence="1">Membrane</location>
        <topology evidence="1">Multi-pass membrane protein</topology>
    </subcellularLocation>
</comment>
<feature type="transmembrane region" description="Helical" evidence="6">
    <location>
        <begin position="45"/>
        <end position="68"/>
    </location>
</feature>
<keyword evidence="6" id="KW-0375">Hydrogen ion transport</keyword>
<accession>A0A9D1K3P8</accession>
<comment type="function">
    <text evidence="6">Key component of the F(0) channel; it plays a direct role in translocation across the membrane. A homomeric c-ring of between 10-14 subunits forms the central stalk rotor element with the F(1) delta and epsilon subunits.</text>
</comment>
<evidence type="ECO:0000256" key="6">
    <source>
        <dbReference type="HAMAP-Rule" id="MF_01396"/>
    </source>
</evidence>
<evidence type="ECO:0000256" key="5">
    <source>
        <dbReference type="ARBA" id="ARBA00023136"/>
    </source>
</evidence>
<evidence type="ECO:0000256" key="1">
    <source>
        <dbReference type="ARBA" id="ARBA00004141"/>
    </source>
</evidence>
<gene>
    <name evidence="6" type="primary">atpE</name>
    <name evidence="8" type="ORF">IAD41_03985</name>
</gene>
<name>A0A9D1K3P8_9BACT</name>
<keyword evidence="6" id="KW-0406">Ion transport</keyword>
<dbReference type="Proteomes" id="UP000824139">
    <property type="component" value="Unassembled WGS sequence"/>
</dbReference>
<dbReference type="Pfam" id="PF00137">
    <property type="entry name" value="ATP-synt_C"/>
    <property type="match status" value="1"/>
</dbReference>
<dbReference type="GO" id="GO:0046933">
    <property type="term" value="F:proton-transporting ATP synthase activity, rotational mechanism"/>
    <property type="evidence" value="ECO:0007669"/>
    <property type="project" value="UniProtKB-UniRule"/>
</dbReference>
<comment type="caution">
    <text evidence="8">The sequence shown here is derived from an EMBL/GenBank/DDBJ whole genome shotgun (WGS) entry which is preliminary data.</text>
</comment>
<dbReference type="GO" id="GO:0008289">
    <property type="term" value="F:lipid binding"/>
    <property type="evidence" value="ECO:0007669"/>
    <property type="project" value="UniProtKB-KW"/>
</dbReference>
<dbReference type="GO" id="GO:0005886">
    <property type="term" value="C:plasma membrane"/>
    <property type="evidence" value="ECO:0007669"/>
    <property type="project" value="UniProtKB-SubCell"/>
</dbReference>
<keyword evidence="6" id="KW-1003">Cell membrane</keyword>
<dbReference type="InterPro" id="IPR000454">
    <property type="entry name" value="ATP_synth_F0_csu"/>
</dbReference>
<feature type="site" description="Reversibly protonated during proton transport" evidence="6">
    <location>
        <position position="54"/>
    </location>
</feature>
<protein>
    <recommendedName>
        <fullName evidence="6">ATP synthase subunit c</fullName>
    </recommendedName>
    <alternativeName>
        <fullName evidence="6">ATP synthase F(0) sector subunit c</fullName>
    </alternativeName>
    <alternativeName>
        <fullName evidence="6">F-type ATPase subunit c</fullName>
        <shortName evidence="6">F-ATPase subunit c</shortName>
    </alternativeName>
    <alternativeName>
        <fullName evidence="6">Lipid-binding protein</fullName>
    </alternativeName>
</protein>
<reference evidence="8" key="2">
    <citation type="journal article" date="2021" name="PeerJ">
        <title>Extensive microbial diversity within the chicken gut microbiome revealed by metagenomics and culture.</title>
        <authorList>
            <person name="Gilroy R."/>
            <person name="Ravi A."/>
            <person name="Getino M."/>
            <person name="Pursley I."/>
            <person name="Horton D.L."/>
            <person name="Alikhan N.F."/>
            <person name="Baker D."/>
            <person name="Gharbi K."/>
            <person name="Hall N."/>
            <person name="Watson M."/>
            <person name="Adriaenssens E.M."/>
            <person name="Foster-Nyarko E."/>
            <person name="Jarju S."/>
            <person name="Secka A."/>
            <person name="Antonio M."/>
            <person name="Oren A."/>
            <person name="Chaudhuri R.R."/>
            <person name="La Ragione R."/>
            <person name="Hildebrand F."/>
            <person name="Pallen M.J."/>
        </authorList>
    </citation>
    <scope>NUCLEOTIDE SEQUENCE</scope>
    <source>
        <strain evidence="8">CHK152-2994</strain>
    </source>
</reference>
<keyword evidence="3 6" id="KW-0812">Transmembrane</keyword>
<proteinExistence type="inferred from homology"/>
<keyword evidence="6" id="KW-0066">ATP synthesis</keyword>
<evidence type="ECO:0000313" key="9">
    <source>
        <dbReference type="Proteomes" id="UP000824139"/>
    </source>
</evidence>
<sequence length="70" mass="6977">MAHLGAGNTIGFGAIGAGLGIGFATKGLMDAVSRQPEVAGKAFGFFLLGAALSEACALYAFVIAFQLLGK</sequence>
<keyword evidence="6" id="KW-0813">Transport</keyword>
<dbReference type="SUPFAM" id="SSF81333">
    <property type="entry name" value="F1F0 ATP synthase subunit C"/>
    <property type="match status" value="1"/>
</dbReference>
<keyword evidence="4 6" id="KW-1133">Transmembrane helix</keyword>
<keyword evidence="6" id="KW-0138">CF(0)</keyword>